<reference evidence="3" key="1">
    <citation type="journal article" date="2016" name="Nature">
        <title>Genome evolution in the allotetraploid frog Xenopus laevis.</title>
        <authorList>
            <person name="Session A.M."/>
            <person name="Uno Y."/>
            <person name="Kwon T."/>
            <person name="Chapman J.A."/>
            <person name="Toyoda A."/>
            <person name="Takahashi S."/>
            <person name="Fukui A."/>
            <person name="Hikosaka A."/>
            <person name="Suzuki A."/>
            <person name="Kondo M."/>
            <person name="van Heeringen S.J."/>
            <person name="Quigley I."/>
            <person name="Heinz S."/>
            <person name="Ogino H."/>
            <person name="Ochi H."/>
            <person name="Hellsten U."/>
            <person name="Lyons J.B."/>
            <person name="Simakov O."/>
            <person name="Putnam N."/>
            <person name="Stites J."/>
            <person name="Kuroki Y."/>
            <person name="Tanaka T."/>
            <person name="Michiue T."/>
            <person name="Watanabe M."/>
            <person name="Bogdanovic O."/>
            <person name="Lister R."/>
            <person name="Georgiou G."/>
            <person name="Paranjpe S.S."/>
            <person name="van Kruijsbergen I."/>
            <person name="Shu S."/>
            <person name="Carlson J."/>
            <person name="Kinoshita T."/>
            <person name="Ohta Y."/>
            <person name="Mawaribuchi S."/>
            <person name="Jenkins J."/>
            <person name="Grimwood J."/>
            <person name="Schmutz J."/>
            <person name="Mitros T."/>
            <person name="Mozaffari S.V."/>
            <person name="Suzuki Y."/>
            <person name="Haramoto Y."/>
            <person name="Yamamoto T.S."/>
            <person name="Takagi C."/>
            <person name="Heald R."/>
            <person name="Miller K."/>
            <person name="Haudenschild C."/>
            <person name="Kitzman J."/>
            <person name="Nakayama T."/>
            <person name="Izutsu Y."/>
            <person name="Robert J."/>
            <person name="Fortriede J."/>
            <person name="Burns K."/>
            <person name="Lotay V."/>
            <person name="Karimi K."/>
            <person name="Yasuoka Y."/>
            <person name="Dichmann D.S."/>
            <person name="Flajnik M.F."/>
            <person name="Houston D.W."/>
            <person name="Shendure J."/>
            <person name="DuPasquier L."/>
            <person name="Vize P.D."/>
            <person name="Zorn A.M."/>
            <person name="Ito M."/>
            <person name="Marcotte E.M."/>
            <person name="Wallingford J.B."/>
            <person name="Ito Y."/>
            <person name="Asashima M."/>
            <person name="Ueno N."/>
            <person name="Matsuda Y."/>
            <person name="Veenstra G.J."/>
            <person name="Fujiyama A."/>
            <person name="Harland R.M."/>
            <person name="Taira M."/>
            <person name="Rokhsar D.S."/>
        </authorList>
    </citation>
    <scope>NUCLEOTIDE SEQUENCE [LARGE SCALE GENOMIC DNA]</scope>
    <source>
        <strain evidence="3">J</strain>
    </source>
</reference>
<dbReference type="EMBL" id="CM004470">
    <property type="protein sequence ID" value="OCT90505.1"/>
    <property type="molecule type" value="Genomic_DNA"/>
</dbReference>
<organism evidence="2 3">
    <name type="scientific">Xenopus laevis</name>
    <name type="common">African clawed frog</name>
    <dbReference type="NCBI Taxonomy" id="8355"/>
    <lineage>
        <taxon>Eukaryota</taxon>
        <taxon>Metazoa</taxon>
        <taxon>Chordata</taxon>
        <taxon>Craniata</taxon>
        <taxon>Vertebrata</taxon>
        <taxon>Euteleostomi</taxon>
        <taxon>Amphibia</taxon>
        <taxon>Batrachia</taxon>
        <taxon>Anura</taxon>
        <taxon>Pipoidea</taxon>
        <taxon>Pipidae</taxon>
        <taxon>Xenopodinae</taxon>
        <taxon>Xenopus</taxon>
        <taxon>Xenopus</taxon>
    </lineage>
</organism>
<keyword evidence="1" id="KW-1133">Transmembrane helix</keyword>
<feature type="transmembrane region" description="Helical" evidence="1">
    <location>
        <begin position="36"/>
        <end position="56"/>
    </location>
</feature>
<sequence>MLILKQYRLQQAWTGNLWVLANARGAAVLFHRKSPYSGLVGGCLGLCVLGIAGPIVTAQTHSIRLPLAHNTGHLVGWQDKWAAITTLWDVKMLQLLRQESECRIHCLDTIQSKERKAQRVRSADSPCLHPTDWE</sequence>
<dbReference type="Proteomes" id="UP000694892">
    <property type="component" value="Chromosome 3L"/>
</dbReference>
<evidence type="ECO:0000313" key="2">
    <source>
        <dbReference type="EMBL" id="OCT90505.1"/>
    </source>
</evidence>
<gene>
    <name evidence="2" type="ORF">XELAEV_18019120mg</name>
</gene>
<name>A0A974DFF6_XENLA</name>
<proteinExistence type="predicted"/>
<keyword evidence="1" id="KW-0812">Transmembrane</keyword>
<evidence type="ECO:0000313" key="3">
    <source>
        <dbReference type="Proteomes" id="UP000694892"/>
    </source>
</evidence>
<evidence type="ECO:0000256" key="1">
    <source>
        <dbReference type="SAM" id="Phobius"/>
    </source>
</evidence>
<keyword evidence="1" id="KW-0472">Membrane</keyword>
<accession>A0A974DFF6</accession>
<protein>
    <submittedName>
        <fullName evidence="2">Uncharacterized protein</fullName>
    </submittedName>
</protein>
<dbReference type="AlphaFoldDB" id="A0A974DFF6"/>